<dbReference type="AlphaFoldDB" id="A0A7J7VML7"/>
<name>A0A7J7VML7_PIPKU</name>
<protein>
    <submittedName>
        <fullName evidence="1">Uncharacterized protein</fullName>
    </submittedName>
</protein>
<accession>A0A7J7VML7</accession>
<proteinExistence type="predicted"/>
<organism evidence="1 2">
    <name type="scientific">Pipistrellus kuhlii</name>
    <name type="common">Kuhl's pipistrelle</name>
    <dbReference type="NCBI Taxonomy" id="59472"/>
    <lineage>
        <taxon>Eukaryota</taxon>
        <taxon>Metazoa</taxon>
        <taxon>Chordata</taxon>
        <taxon>Craniata</taxon>
        <taxon>Vertebrata</taxon>
        <taxon>Euteleostomi</taxon>
        <taxon>Mammalia</taxon>
        <taxon>Eutheria</taxon>
        <taxon>Laurasiatheria</taxon>
        <taxon>Chiroptera</taxon>
        <taxon>Yangochiroptera</taxon>
        <taxon>Vespertilionidae</taxon>
        <taxon>Pipistrellus</taxon>
    </lineage>
</organism>
<comment type="caution">
    <text evidence="1">The sequence shown here is derived from an EMBL/GenBank/DDBJ whole genome shotgun (WGS) entry which is preliminary data.</text>
</comment>
<gene>
    <name evidence="1" type="ORF">mPipKuh1_008407</name>
</gene>
<sequence>MSLSLACALSLSGTPQVRSLGLAGDQGLLGFSFSWLLAAGPNPTTATACHLCHAAHPPLPLVTSLVGNRCEVLSFVWPGPLSVGRLVVGAAAQREDLFSGPGLRNLLLRRGKPCLPSWIDHHPQGGPAHPARDPQ</sequence>
<evidence type="ECO:0000313" key="1">
    <source>
        <dbReference type="EMBL" id="KAF6326412.1"/>
    </source>
</evidence>
<reference evidence="1 2" key="1">
    <citation type="journal article" date="2020" name="Nature">
        <title>Six reference-quality genomes reveal evolution of bat adaptations.</title>
        <authorList>
            <person name="Jebb D."/>
            <person name="Huang Z."/>
            <person name="Pippel M."/>
            <person name="Hughes G.M."/>
            <person name="Lavrichenko K."/>
            <person name="Devanna P."/>
            <person name="Winkler S."/>
            <person name="Jermiin L.S."/>
            <person name="Skirmuntt E.C."/>
            <person name="Katzourakis A."/>
            <person name="Burkitt-Gray L."/>
            <person name="Ray D.A."/>
            <person name="Sullivan K.A.M."/>
            <person name="Roscito J.G."/>
            <person name="Kirilenko B.M."/>
            <person name="Davalos L.M."/>
            <person name="Corthals A.P."/>
            <person name="Power M.L."/>
            <person name="Jones G."/>
            <person name="Ransome R.D."/>
            <person name="Dechmann D.K.N."/>
            <person name="Locatelli A.G."/>
            <person name="Puechmaille S.J."/>
            <person name="Fedrigo O."/>
            <person name="Jarvis E.D."/>
            <person name="Hiller M."/>
            <person name="Vernes S.C."/>
            <person name="Myers E.W."/>
            <person name="Teeling E.C."/>
        </authorList>
    </citation>
    <scope>NUCLEOTIDE SEQUENCE [LARGE SCALE GENOMIC DNA]</scope>
    <source>
        <strain evidence="1">MPipKuh1</strain>
        <tissue evidence="1">Flight muscle</tissue>
    </source>
</reference>
<keyword evidence="2" id="KW-1185">Reference proteome</keyword>
<evidence type="ECO:0000313" key="2">
    <source>
        <dbReference type="Proteomes" id="UP000558488"/>
    </source>
</evidence>
<dbReference type="EMBL" id="JACAGB010000014">
    <property type="protein sequence ID" value="KAF6326412.1"/>
    <property type="molecule type" value="Genomic_DNA"/>
</dbReference>
<dbReference type="Proteomes" id="UP000558488">
    <property type="component" value="Unassembled WGS sequence"/>
</dbReference>